<evidence type="ECO:0000313" key="2">
    <source>
        <dbReference type="EMBL" id="KID65561.1"/>
    </source>
</evidence>
<evidence type="ECO:0000256" key="1">
    <source>
        <dbReference type="SAM" id="SignalP"/>
    </source>
</evidence>
<comment type="caution">
    <text evidence="2">The sequence shown here is derived from an EMBL/GenBank/DDBJ whole genome shotgun (WGS) entry which is preliminary data.</text>
</comment>
<feature type="non-terminal residue" evidence="2">
    <location>
        <position position="1"/>
    </location>
</feature>
<dbReference type="OrthoDB" id="3552888at2759"/>
<protein>
    <recommendedName>
        <fullName evidence="4">Secreted protein</fullName>
    </recommendedName>
</protein>
<sequence>MKFSVTSVVAAMLAVVNGLPSTPLPELDALNVIGGVTWTGEVLPGKNVTFSGTMQEVRAKILAENPDYFSAYDNEAGIEHGGHLQKRWELKQPPDCNYGNFIRRITAIKFINELNAKGGGNAMCGAPPRRGPGLGGCSRVSCSWGSQMWLCNDNDYHLDLPCTEVASALFELSNVCYTVQQGGDTETQGQLFTTDNWNVIIDYHGDCHSSPTVGR</sequence>
<dbReference type="HOGENOM" id="CLU_089018_2_2_1"/>
<keyword evidence="1" id="KW-0732">Signal</keyword>
<dbReference type="Proteomes" id="UP000031186">
    <property type="component" value="Unassembled WGS sequence"/>
</dbReference>
<dbReference type="PANTHER" id="PTHR35605">
    <property type="entry name" value="ECP2 EFFECTOR PROTEIN DOMAIN-CONTAINING PROTEIN-RELATED"/>
    <property type="match status" value="1"/>
</dbReference>
<evidence type="ECO:0008006" key="4">
    <source>
        <dbReference type="Google" id="ProtNLM"/>
    </source>
</evidence>
<accession>A0A0B4FIC8</accession>
<evidence type="ECO:0000313" key="3">
    <source>
        <dbReference type="Proteomes" id="UP000031186"/>
    </source>
</evidence>
<feature type="chain" id="PRO_5002087433" description="Secreted protein" evidence="1">
    <location>
        <begin position="19"/>
        <end position="215"/>
    </location>
</feature>
<feature type="signal peptide" evidence="1">
    <location>
        <begin position="1"/>
        <end position="18"/>
    </location>
</feature>
<dbReference type="EMBL" id="AZNF01000006">
    <property type="protein sequence ID" value="KID65561.1"/>
    <property type="molecule type" value="Genomic_DNA"/>
</dbReference>
<organism evidence="2 3">
    <name type="scientific">Metarhizium anisopliae (strain ARSEF 549)</name>
    <dbReference type="NCBI Taxonomy" id="3151832"/>
    <lineage>
        <taxon>Eukaryota</taxon>
        <taxon>Fungi</taxon>
        <taxon>Dikarya</taxon>
        <taxon>Ascomycota</taxon>
        <taxon>Pezizomycotina</taxon>
        <taxon>Sordariomycetes</taxon>
        <taxon>Hypocreomycetidae</taxon>
        <taxon>Hypocreales</taxon>
        <taxon>Clavicipitaceae</taxon>
        <taxon>Metarhizium</taxon>
    </lineage>
</organism>
<dbReference type="AlphaFoldDB" id="A0A0B4FIC8"/>
<dbReference type="VEuPathDB" id="FungiDB:MAN_05220"/>
<proteinExistence type="predicted"/>
<dbReference type="PANTHER" id="PTHR35605:SF1">
    <property type="entry name" value="ECP2 EFFECTOR PROTEIN DOMAIN-CONTAINING PROTEIN-RELATED"/>
    <property type="match status" value="1"/>
</dbReference>
<reference evidence="2 3" key="1">
    <citation type="journal article" date="2014" name="Proc. Natl. Acad. Sci. U.S.A.">
        <title>Trajectory and genomic determinants of fungal-pathogen speciation and host adaptation.</title>
        <authorList>
            <person name="Hu X."/>
            <person name="Xiao G."/>
            <person name="Zheng P."/>
            <person name="Shang Y."/>
            <person name="Su Y."/>
            <person name="Zhang X."/>
            <person name="Liu X."/>
            <person name="Zhan S."/>
            <person name="St Leger R.J."/>
            <person name="Wang C."/>
        </authorList>
    </citation>
    <scope>NUCLEOTIDE SEQUENCE [LARGE SCALE GENOMIC DNA]</scope>
    <source>
        <strain evidence="2 3">ARSEF 549</strain>
    </source>
</reference>
<gene>
    <name evidence="2" type="ORF">MAN_05220</name>
</gene>
<name>A0A0B4FIC8_METAF</name>
<keyword evidence="3" id="KW-1185">Reference proteome</keyword>